<dbReference type="PROSITE" id="PS51679">
    <property type="entry name" value="SAM_MT_C5"/>
    <property type="match status" value="1"/>
</dbReference>
<evidence type="ECO:0000256" key="4">
    <source>
        <dbReference type="ARBA" id="ARBA00022691"/>
    </source>
</evidence>
<feature type="compositionally biased region" description="Polar residues" evidence="7">
    <location>
        <begin position="227"/>
        <end position="245"/>
    </location>
</feature>
<gene>
    <name evidence="8" type="ORF">DVH21_05460</name>
</gene>
<evidence type="ECO:0000256" key="5">
    <source>
        <dbReference type="ARBA" id="ARBA00022747"/>
    </source>
</evidence>
<accession>A0A6N3K9K8</accession>
<dbReference type="Proteomes" id="UP000253958">
    <property type="component" value="Chromosome"/>
</dbReference>
<dbReference type="EMBL" id="CP031263">
    <property type="protein sequence ID" value="AXH94362.1"/>
    <property type="molecule type" value="Genomic_DNA"/>
</dbReference>
<dbReference type="InterPro" id="IPR029063">
    <property type="entry name" value="SAM-dependent_MTases_sf"/>
</dbReference>
<dbReference type="GO" id="GO:0044027">
    <property type="term" value="P:negative regulation of gene expression via chromosomal CpG island methylation"/>
    <property type="evidence" value="ECO:0007669"/>
    <property type="project" value="TreeGrafter"/>
</dbReference>
<keyword evidence="3 6" id="KW-0808">Transferase</keyword>
<proteinExistence type="inferred from homology"/>
<dbReference type="Gene3D" id="3.90.120.10">
    <property type="entry name" value="DNA Methylase, subunit A, domain 2"/>
    <property type="match status" value="1"/>
</dbReference>
<evidence type="ECO:0000313" key="8">
    <source>
        <dbReference type="EMBL" id="AXH94362.1"/>
    </source>
</evidence>
<reference evidence="8 9" key="2">
    <citation type="submission" date="2018-08" db="EMBL/GenBank/DDBJ databases">
        <title>Streptomyces kandeliansis sp. nov., an endophytic bacterium isolated from mangrove plant.</title>
        <authorList>
            <person name="Wang R."/>
        </authorList>
    </citation>
    <scope>NUCLEOTIDE SEQUENCE [LARGE SCALE GENOMIC DNA]</scope>
    <source>
        <strain evidence="9">H14(2018)</strain>
    </source>
</reference>
<dbReference type="EC" id="2.1.1.37" evidence="1"/>
<name>A0A6N3K9K8_9ACTN</name>
<dbReference type="InterPro" id="IPR050390">
    <property type="entry name" value="C5-Methyltransferase"/>
</dbReference>
<keyword evidence="4 6" id="KW-0949">S-adenosyl-L-methionine</keyword>
<dbReference type="REBASE" id="265202">
    <property type="entry name" value="M2.MauH14ORF5455P"/>
</dbReference>
<keyword evidence="2 6" id="KW-0489">Methyltransferase</keyword>
<feature type="region of interest" description="Disordered" evidence="7">
    <location>
        <begin position="260"/>
        <end position="281"/>
    </location>
</feature>
<evidence type="ECO:0000256" key="6">
    <source>
        <dbReference type="PROSITE-ProRule" id="PRU01016"/>
    </source>
</evidence>
<evidence type="ECO:0000256" key="3">
    <source>
        <dbReference type="ARBA" id="ARBA00022679"/>
    </source>
</evidence>
<dbReference type="Pfam" id="PF00145">
    <property type="entry name" value="DNA_methylase"/>
    <property type="match status" value="2"/>
</dbReference>
<dbReference type="GO" id="GO:0003677">
    <property type="term" value="F:DNA binding"/>
    <property type="evidence" value="ECO:0007669"/>
    <property type="project" value="TreeGrafter"/>
</dbReference>
<evidence type="ECO:0000256" key="7">
    <source>
        <dbReference type="SAM" id="MobiDB-lite"/>
    </source>
</evidence>
<dbReference type="GO" id="GO:0032259">
    <property type="term" value="P:methylation"/>
    <property type="evidence" value="ECO:0007669"/>
    <property type="project" value="UniProtKB-KW"/>
</dbReference>
<protein>
    <recommendedName>
        <fullName evidence="1">DNA (cytosine-5-)-methyltransferase</fullName>
        <ecNumber evidence="1">2.1.1.37</ecNumber>
    </recommendedName>
</protein>
<evidence type="ECO:0000313" key="9">
    <source>
        <dbReference type="Proteomes" id="UP000253958"/>
    </source>
</evidence>
<dbReference type="InterPro" id="IPR001525">
    <property type="entry name" value="C5_MeTfrase"/>
</dbReference>
<sequence length="395" mass="42682">MDLYAGAGGWDQAARQLGLTTVGLEIWHDACVTAVNAGHPRIRCDIATYPTAPFTGVRGLIASPPCQAWSTAGKRQGEQDKARVHELVNAYAAGADEPGDGWADDRSHHAAQPVRWIRDLRPEWVAMEQVPPVLDLWCHIGDVLRGWGYSVWVGVLNSADYGVPQTRQRAVLIASRVRAVFQPETTHEENPPADALFGARRPWVSMAEALGWADGMEVVSNYGTGGDSSNRGVRSASQPASTVTSKVDRAKVRWAVDRRTRSKGAGGSMYPTPLVDDDRPAPTLTANQRWVLQSRRDSPKWVAEHGERRNRELAEPAPTVTGEVHRWSVTGDEESRPITLTEAALLQSFPADYPWHGNQGSRSLQVGNAVPPGLAAAVLAVAAGVPAAARLDLAA</sequence>
<dbReference type="PANTHER" id="PTHR10629">
    <property type="entry name" value="CYTOSINE-SPECIFIC METHYLTRANSFERASE"/>
    <property type="match status" value="1"/>
</dbReference>
<comment type="similarity">
    <text evidence="6">Belongs to the class I-like SAM-binding methyltransferase superfamily. C5-methyltransferase family.</text>
</comment>
<dbReference type="SUPFAM" id="SSF53335">
    <property type="entry name" value="S-adenosyl-L-methionine-dependent methyltransferases"/>
    <property type="match status" value="1"/>
</dbReference>
<evidence type="ECO:0000256" key="2">
    <source>
        <dbReference type="ARBA" id="ARBA00022603"/>
    </source>
</evidence>
<dbReference type="Gene3D" id="3.40.50.150">
    <property type="entry name" value="Vaccinia Virus protein VP39"/>
    <property type="match status" value="1"/>
</dbReference>
<reference evidence="8 9" key="1">
    <citation type="submission" date="2018-07" db="EMBL/GenBank/DDBJ databases">
        <authorList>
            <person name="Ye Y."/>
        </authorList>
    </citation>
    <scope>NUCLEOTIDE SEQUENCE [LARGE SCALE GENOMIC DNA]</scope>
    <source>
        <strain evidence="9">H14(2018)</strain>
    </source>
</reference>
<dbReference type="AlphaFoldDB" id="A0A6N3K9K8"/>
<keyword evidence="5" id="KW-0680">Restriction system</keyword>
<organism evidence="8 9">
    <name type="scientific">Micromonospora aurantiaca</name>
    <name type="common">nom. illeg.</name>
    <dbReference type="NCBI Taxonomy" id="47850"/>
    <lineage>
        <taxon>Bacteria</taxon>
        <taxon>Bacillati</taxon>
        <taxon>Actinomycetota</taxon>
        <taxon>Actinomycetes</taxon>
        <taxon>Micromonosporales</taxon>
        <taxon>Micromonosporaceae</taxon>
        <taxon>Micromonospora</taxon>
    </lineage>
</organism>
<evidence type="ECO:0000256" key="1">
    <source>
        <dbReference type="ARBA" id="ARBA00011975"/>
    </source>
</evidence>
<dbReference type="GO" id="GO:0009307">
    <property type="term" value="P:DNA restriction-modification system"/>
    <property type="evidence" value="ECO:0007669"/>
    <property type="project" value="UniProtKB-KW"/>
</dbReference>
<feature type="active site" evidence="6">
    <location>
        <position position="66"/>
    </location>
</feature>
<feature type="region of interest" description="Disordered" evidence="7">
    <location>
        <begin position="225"/>
        <end position="246"/>
    </location>
</feature>
<dbReference type="PANTHER" id="PTHR10629:SF52">
    <property type="entry name" value="DNA (CYTOSINE-5)-METHYLTRANSFERASE 1"/>
    <property type="match status" value="1"/>
</dbReference>
<dbReference type="GO" id="GO:0003886">
    <property type="term" value="F:DNA (cytosine-5-)-methyltransferase activity"/>
    <property type="evidence" value="ECO:0007669"/>
    <property type="project" value="UniProtKB-EC"/>
</dbReference>